<dbReference type="InterPro" id="IPR004639">
    <property type="entry name" value="4pyrrol_synth_GluAld_NH2Trfase"/>
</dbReference>
<evidence type="ECO:0000256" key="8">
    <source>
        <dbReference type="ARBA" id="ARBA00023244"/>
    </source>
</evidence>
<dbReference type="InterPro" id="IPR015424">
    <property type="entry name" value="PyrdxlP-dep_Trfase"/>
</dbReference>
<comment type="caution">
    <text evidence="10">The sequence shown here is derived from an EMBL/GenBank/DDBJ whole genome shotgun (WGS) entry which is preliminary data.</text>
</comment>
<dbReference type="PANTHER" id="PTHR43713">
    <property type="entry name" value="GLUTAMATE-1-SEMIALDEHYDE 2,1-AMINOMUTASE"/>
    <property type="match status" value="1"/>
</dbReference>
<gene>
    <name evidence="10" type="ORF">DUNSADRAFT_8626</name>
</gene>
<name>A0ABQ7H5U4_DUNSA</name>
<dbReference type="InterPro" id="IPR005814">
    <property type="entry name" value="Aminotrans_3"/>
</dbReference>
<keyword evidence="7" id="KW-0413">Isomerase</keyword>
<evidence type="ECO:0000256" key="4">
    <source>
        <dbReference type="ARBA" id="ARBA00008981"/>
    </source>
</evidence>
<dbReference type="HAMAP" id="MF_00375">
    <property type="entry name" value="HemL_aminotrans_3"/>
    <property type="match status" value="1"/>
</dbReference>
<keyword evidence="11" id="KW-1185">Reference proteome</keyword>
<evidence type="ECO:0000256" key="3">
    <source>
        <dbReference type="ARBA" id="ARBA00004819"/>
    </source>
</evidence>
<sequence>MASMMLSQKTCNPSLLRGNSRRQVSVKAVQAPPKLNQVNSERIFSEAQSLLPGGVNSPVRAFRSVGGKPIVFDSVKGCKVTDVDGNTYIDYVGSWGPAICGHANDEVNAAIVAQLQKGASFGAPCELENTLARMVIERVPSVDIVRFTSSGTEACLSALRLMRAYTKRDKIIKFVGCYHGHADSFLVKAGSGVATLGLPDSPGVPAGTTAHTLTASYNNVEEVKQLFEQNKGQIAGVILEPVVGNGGFIPPSMEFLQGLRDVCTQEGAVLCFDEVMTCFRISKGCAQEYFGVIPDLTCMGKVIGGGLPVGAYGGKKEIMSMVSPAGPMYQAGTLSGNPLAMTAGIKTLEILGRPGAYEHLQRVTERLVKEVVAAGQAAGHEMCGGSISGMFGVFFCKGPVRSFEEAQQSDTAKFARFHRGMLEEGVYLAPSQFEAGFTSLAHTDEDITNTVEAAKRVFARI</sequence>
<dbReference type="Gene3D" id="3.40.640.10">
    <property type="entry name" value="Type I PLP-dependent aspartate aminotransferase-like (Major domain)"/>
    <property type="match status" value="1"/>
</dbReference>
<protein>
    <recommendedName>
        <fullName evidence="5">glutamate-1-semialdehyde 2,1-aminomutase</fullName>
        <ecNumber evidence="5">5.4.3.8</ecNumber>
    </recommendedName>
</protein>
<dbReference type="Pfam" id="PF00202">
    <property type="entry name" value="Aminotran_3"/>
    <property type="match status" value="1"/>
</dbReference>
<keyword evidence="6 9" id="KW-0663">Pyridoxal phosphate</keyword>
<evidence type="ECO:0000256" key="7">
    <source>
        <dbReference type="ARBA" id="ARBA00023235"/>
    </source>
</evidence>
<dbReference type="InterPro" id="IPR015422">
    <property type="entry name" value="PyrdxlP-dep_Trfase_small"/>
</dbReference>
<proteinExistence type="inferred from homology"/>
<dbReference type="EMBL" id="MU069466">
    <property type="protein sequence ID" value="KAF5842226.1"/>
    <property type="molecule type" value="Genomic_DNA"/>
</dbReference>
<evidence type="ECO:0000256" key="5">
    <source>
        <dbReference type="ARBA" id="ARBA00012143"/>
    </source>
</evidence>
<reference evidence="10" key="1">
    <citation type="submission" date="2017-08" db="EMBL/GenBank/DDBJ databases">
        <authorList>
            <person name="Polle J.E."/>
            <person name="Barry K."/>
            <person name="Cushman J."/>
            <person name="Schmutz J."/>
            <person name="Tran D."/>
            <person name="Hathwaick L.T."/>
            <person name="Yim W.C."/>
            <person name="Jenkins J."/>
            <person name="Mckie-Krisberg Z.M."/>
            <person name="Prochnik S."/>
            <person name="Lindquist E."/>
            <person name="Dockter R.B."/>
            <person name="Adam C."/>
            <person name="Molina H."/>
            <person name="Bunkerborg J."/>
            <person name="Jin E."/>
            <person name="Buchheim M."/>
            <person name="Magnuson J."/>
        </authorList>
    </citation>
    <scope>NUCLEOTIDE SEQUENCE</scope>
    <source>
        <strain evidence="10">CCAP 19/18</strain>
    </source>
</reference>
<dbReference type="PANTHER" id="PTHR43713:SF3">
    <property type="entry name" value="GLUTAMATE-1-SEMIALDEHYDE 2,1-AMINOMUTASE 1, CHLOROPLASTIC-RELATED"/>
    <property type="match status" value="1"/>
</dbReference>
<dbReference type="NCBIfam" id="NF000818">
    <property type="entry name" value="PRK00062.1"/>
    <property type="match status" value="1"/>
</dbReference>
<dbReference type="CDD" id="cd00610">
    <property type="entry name" value="OAT_like"/>
    <property type="match status" value="1"/>
</dbReference>
<comment type="pathway">
    <text evidence="3">Porphyrin-containing compound metabolism; protoporphyrin-IX biosynthesis; 5-aminolevulinate from L-glutamyl-tRNA(Glu): step 2/2.</text>
</comment>
<evidence type="ECO:0000313" key="11">
    <source>
        <dbReference type="Proteomes" id="UP000815325"/>
    </source>
</evidence>
<evidence type="ECO:0000256" key="1">
    <source>
        <dbReference type="ARBA" id="ARBA00001579"/>
    </source>
</evidence>
<accession>A0ABQ7H5U4</accession>
<evidence type="ECO:0000256" key="9">
    <source>
        <dbReference type="RuleBase" id="RU003560"/>
    </source>
</evidence>
<dbReference type="Gene3D" id="3.90.1150.10">
    <property type="entry name" value="Aspartate Aminotransferase, domain 1"/>
    <property type="match status" value="1"/>
</dbReference>
<dbReference type="Proteomes" id="UP000815325">
    <property type="component" value="Unassembled WGS sequence"/>
</dbReference>
<evidence type="ECO:0000256" key="2">
    <source>
        <dbReference type="ARBA" id="ARBA00001933"/>
    </source>
</evidence>
<comment type="similarity">
    <text evidence="4">Belongs to the class-III pyridoxal-phosphate-dependent aminotransferase family. HemL subfamily.</text>
</comment>
<comment type="cofactor">
    <cofactor evidence="2">
        <name>pyridoxal 5'-phosphate</name>
        <dbReference type="ChEBI" id="CHEBI:597326"/>
    </cofactor>
</comment>
<dbReference type="SUPFAM" id="SSF53383">
    <property type="entry name" value="PLP-dependent transferases"/>
    <property type="match status" value="1"/>
</dbReference>
<dbReference type="EC" id="5.4.3.8" evidence="5"/>
<evidence type="ECO:0000313" key="10">
    <source>
        <dbReference type="EMBL" id="KAF5842226.1"/>
    </source>
</evidence>
<organism evidence="10 11">
    <name type="scientific">Dunaliella salina</name>
    <name type="common">Green alga</name>
    <name type="synonym">Protococcus salinus</name>
    <dbReference type="NCBI Taxonomy" id="3046"/>
    <lineage>
        <taxon>Eukaryota</taxon>
        <taxon>Viridiplantae</taxon>
        <taxon>Chlorophyta</taxon>
        <taxon>core chlorophytes</taxon>
        <taxon>Chlorophyceae</taxon>
        <taxon>CS clade</taxon>
        <taxon>Chlamydomonadales</taxon>
        <taxon>Dunaliellaceae</taxon>
        <taxon>Dunaliella</taxon>
    </lineage>
</organism>
<dbReference type="NCBIfam" id="TIGR00713">
    <property type="entry name" value="hemL"/>
    <property type="match status" value="1"/>
</dbReference>
<dbReference type="InterPro" id="IPR015421">
    <property type="entry name" value="PyrdxlP-dep_Trfase_major"/>
</dbReference>
<evidence type="ECO:0000256" key="6">
    <source>
        <dbReference type="ARBA" id="ARBA00022898"/>
    </source>
</evidence>
<comment type="catalytic activity">
    <reaction evidence="1">
        <text>(S)-4-amino-5-oxopentanoate = 5-aminolevulinate</text>
        <dbReference type="Rhea" id="RHEA:14265"/>
        <dbReference type="ChEBI" id="CHEBI:57501"/>
        <dbReference type="ChEBI" id="CHEBI:356416"/>
        <dbReference type="EC" id="5.4.3.8"/>
    </reaction>
</comment>
<keyword evidence="8" id="KW-0627">Porphyrin biosynthesis</keyword>